<evidence type="ECO:0008006" key="5">
    <source>
        <dbReference type="Google" id="ProtNLM"/>
    </source>
</evidence>
<dbReference type="Pfam" id="PF02704">
    <property type="entry name" value="GASA"/>
    <property type="match status" value="1"/>
</dbReference>
<gene>
    <name evidence="3" type="ordered locus">VIT_14s0066g01790</name>
</gene>
<dbReference type="Proteomes" id="UP000009183">
    <property type="component" value="Chromosome 14"/>
</dbReference>
<keyword evidence="4" id="KW-1185">Reference proteome</keyword>
<dbReference type="PANTHER" id="PTHR23201:SF53">
    <property type="entry name" value="GIBBERELLIN-REGULATED PROTEIN 14"/>
    <property type="match status" value="1"/>
</dbReference>
<reference evidence="4" key="1">
    <citation type="journal article" date="2007" name="Nature">
        <title>The grapevine genome sequence suggests ancestral hexaploidization in major angiosperm phyla.</title>
        <authorList>
            <consortium name="The French-Italian Public Consortium for Grapevine Genome Characterization."/>
            <person name="Jaillon O."/>
            <person name="Aury J.-M."/>
            <person name="Noel B."/>
            <person name="Policriti A."/>
            <person name="Clepet C."/>
            <person name="Casagrande A."/>
            <person name="Choisne N."/>
            <person name="Aubourg S."/>
            <person name="Vitulo N."/>
            <person name="Jubin C."/>
            <person name="Vezzi A."/>
            <person name="Legeai F."/>
            <person name="Hugueney P."/>
            <person name="Dasilva C."/>
            <person name="Horner D."/>
            <person name="Mica E."/>
            <person name="Jublot D."/>
            <person name="Poulain J."/>
            <person name="Bruyere C."/>
            <person name="Billault A."/>
            <person name="Segurens B."/>
            <person name="Gouyvenoux M."/>
            <person name="Ugarte E."/>
            <person name="Cattonaro F."/>
            <person name="Anthouard V."/>
            <person name="Vico V."/>
            <person name="Del Fabbro C."/>
            <person name="Alaux M."/>
            <person name="Di Gaspero G."/>
            <person name="Dumas V."/>
            <person name="Felice N."/>
            <person name="Paillard S."/>
            <person name="Juman I."/>
            <person name="Moroldo M."/>
            <person name="Scalabrin S."/>
            <person name="Canaguier A."/>
            <person name="Le Clainche I."/>
            <person name="Malacrida G."/>
            <person name="Durand E."/>
            <person name="Pesole G."/>
            <person name="Laucou V."/>
            <person name="Chatelet P."/>
            <person name="Merdinoglu D."/>
            <person name="Delledonne M."/>
            <person name="Pezzotti M."/>
            <person name="Lecharny A."/>
            <person name="Scarpelli C."/>
            <person name="Artiguenave F."/>
            <person name="Pe M.E."/>
            <person name="Valle G."/>
            <person name="Morgante M."/>
            <person name="Caboche M."/>
            <person name="Adam-Blondon A.-F."/>
            <person name="Weissenbach J."/>
            <person name="Quetier F."/>
            <person name="Wincker P."/>
        </authorList>
    </citation>
    <scope>NUCLEOTIDE SEQUENCE [LARGE SCALE GENOMIC DNA]</scope>
    <source>
        <strain evidence="4">cv. Pinot noir / PN40024</strain>
    </source>
</reference>
<evidence type="ECO:0000256" key="1">
    <source>
        <dbReference type="ARBA" id="ARBA00010582"/>
    </source>
</evidence>
<comment type="similarity">
    <text evidence="1">Belongs to the GASA family.</text>
</comment>
<dbReference type="InParanoid" id="D7TWU4"/>
<evidence type="ECO:0000256" key="2">
    <source>
        <dbReference type="SAM" id="MobiDB-lite"/>
    </source>
</evidence>
<dbReference type="EMBL" id="FN596252">
    <property type="protein sequence ID" value="CBI34969.3"/>
    <property type="molecule type" value="Genomic_DNA"/>
</dbReference>
<dbReference type="HOGENOM" id="CLU_081436_0_0_1"/>
<dbReference type="OMA" id="CIPLCAE"/>
<dbReference type="eggNOG" id="ENOG502RYFP">
    <property type="taxonomic scope" value="Eukaryota"/>
</dbReference>
<dbReference type="AlphaFoldDB" id="D7TWU4"/>
<protein>
    <recommendedName>
        <fullName evidence="5">Gibberellin-regulated protein 14</fullName>
    </recommendedName>
</protein>
<dbReference type="SMR" id="D7TWU4"/>
<name>D7TWU4_VITVI</name>
<proteinExistence type="inferred from homology"/>
<organism evidence="3 4">
    <name type="scientific">Vitis vinifera</name>
    <name type="common">Grape</name>
    <dbReference type="NCBI Taxonomy" id="29760"/>
    <lineage>
        <taxon>Eukaryota</taxon>
        <taxon>Viridiplantae</taxon>
        <taxon>Streptophyta</taxon>
        <taxon>Embryophyta</taxon>
        <taxon>Tracheophyta</taxon>
        <taxon>Spermatophyta</taxon>
        <taxon>Magnoliopsida</taxon>
        <taxon>eudicotyledons</taxon>
        <taxon>Gunneridae</taxon>
        <taxon>Pentapetalae</taxon>
        <taxon>rosids</taxon>
        <taxon>Vitales</taxon>
        <taxon>Vitaceae</taxon>
        <taxon>Viteae</taxon>
        <taxon>Vitis</taxon>
    </lineage>
</organism>
<dbReference type="InterPro" id="IPR003854">
    <property type="entry name" value="GASA"/>
</dbReference>
<dbReference type="STRING" id="29760.D7TWU4"/>
<feature type="region of interest" description="Disordered" evidence="2">
    <location>
        <begin position="139"/>
        <end position="229"/>
    </location>
</feature>
<dbReference type="PaxDb" id="29760-VIT_14s0066g01790.t01"/>
<evidence type="ECO:0000313" key="4">
    <source>
        <dbReference type="Proteomes" id="UP000009183"/>
    </source>
</evidence>
<sequence length="298" mass="31832">MDLFIGHLTEFHGNLSSILDLILEREKQVKKTELHRYLSPILNHILERGVNYLQLLTPGLFFSPCSAMALKILLLLLASYLLVTKRVSANDEEFGVQATYAKAPVPAPVKTPIPAPPVKPPTVTPNPPAPVVKPPTVVPKPPAPPVSPPTVAPKPPAPVVPKPPTPPANPPTVAPKPPAPPVKPPTVVPKPPSPPVNPPTPKPPASPVKPPTVAPKPPVPPVTPPTTAPMPPVRARLDCIPLCDQRCKAHSRKNICVRACMTCCDRCKCVPPGTYGNREKCGKCYTDMTTHGNKPKCP</sequence>
<dbReference type="PRINTS" id="PR01217">
    <property type="entry name" value="PRICHEXTENSN"/>
</dbReference>
<dbReference type="PANTHER" id="PTHR23201">
    <property type="entry name" value="EXTENSIN, PROLINE-RICH PROTEIN"/>
    <property type="match status" value="1"/>
</dbReference>
<accession>D7TWU4</accession>
<evidence type="ECO:0000313" key="3">
    <source>
        <dbReference type="EMBL" id="CBI34969.3"/>
    </source>
</evidence>